<protein>
    <submittedName>
        <fullName evidence="1">Uncharacterized protein</fullName>
    </submittedName>
</protein>
<evidence type="ECO:0000313" key="2">
    <source>
        <dbReference type="Proteomes" id="UP000641454"/>
    </source>
</evidence>
<dbReference type="RefSeq" id="WP_187020606.1">
    <property type="nucleotide sequence ID" value="NZ_JACRUK010000050.1"/>
</dbReference>
<dbReference type="Proteomes" id="UP000641454">
    <property type="component" value="Unassembled WGS sequence"/>
</dbReference>
<dbReference type="EMBL" id="JACRUL010000048">
    <property type="protein sequence ID" value="MBC5845689.1"/>
    <property type="molecule type" value="Genomic_DNA"/>
</dbReference>
<evidence type="ECO:0000313" key="1">
    <source>
        <dbReference type="EMBL" id="MBC5845689.1"/>
    </source>
</evidence>
<dbReference type="AlphaFoldDB" id="A0A923N307"/>
<comment type="caution">
    <text evidence="1">The sequence shown here is derived from an EMBL/GenBank/DDBJ whole genome shotgun (WGS) entry which is preliminary data.</text>
</comment>
<organism evidence="1 2">
    <name type="scientific">Flavobacterium muglaense</name>
    <dbReference type="NCBI Taxonomy" id="2764716"/>
    <lineage>
        <taxon>Bacteria</taxon>
        <taxon>Pseudomonadati</taxon>
        <taxon>Bacteroidota</taxon>
        <taxon>Flavobacteriia</taxon>
        <taxon>Flavobacteriales</taxon>
        <taxon>Flavobacteriaceae</taxon>
        <taxon>Flavobacterium</taxon>
    </lineage>
</organism>
<accession>A0A923N307</accession>
<sequence>MELTNTSVKGLCITNEGKAWHKSAKREIKATNSGKIRFNGKLYPLQKLIDFKPLCLIKKTKVKTAPTKKKNISIRELQKQGFKKTKIVSLYITNSGKGYNIATKKSLSIVSGKIIANGKAYNVSKLILETFCKIPVRSGQIIFKNGNDKDFYFENLDYKNTIKQPTPNESDLIQCVRLYFEVDKKTNKRSDLLRFYISEVIKYRSFATKYTGKDFALFLEYYKTENYLTDNRNQVFEKLGFSIANGNNAINKYLNLLINECLKDFEKGVLTQKEFLKPKPTKTQMLKQAQKTANEMGLTVKIPLRKPAIKKL</sequence>
<keyword evidence="2" id="KW-1185">Reference proteome</keyword>
<gene>
    <name evidence="1" type="ORF">H8R25_14750</name>
</gene>
<reference evidence="1 2" key="1">
    <citation type="submission" date="2020-08" db="EMBL/GenBank/DDBJ databases">
        <title>Description of novel Flavobacterium F-392 isolate.</title>
        <authorList>
            <person name="Saticioglu I.B."/>
            <person name="Duman M."/>
            <person name="Altun S."/>
        </authorList>
    </citation>
    <scope>NUCLEOTIDE SEQUENCE [LARGE SCALE GENOMIC DNA]</scope>
    <source>
        <strain evidence="1 2">F-392</strain>
    </source>
</reference>
<proteinExistence type="predicted"/>
<name>A0A923N307_9FLAO</name>